<evidence type="ECO:0000256" key="1">
    <source>
        <dbReference type="ARBA" id="ARBA00022801"/>
    </source>
</evidence>
<dbReference type="PANTHER" id="PTHR36445">
    <property type="entry name" value="GTP CYCLOHYDROLASE MPTA"/>
    <property type="match status" value="1"/>
</dbReference>
<name>A0A4R3K2I0_9FIRM</name>
<reference evidence="3 4" key="1">
    <citation type="submission" date="2019-03" db="EMBL/GenBank/DDBJ databases">
        <title>Genomic Encyclopedia of Type Strains, Phase IV (KMG-IV): sequencing the most valuable type-strain genomes for metagenomic binning, comparative biology and taxonomic classification.</title>
        <authorList>
            <person name="Goeker M."/>
        </authorList>
    </citation>
    <scope>NUCLEOTIDE SEQUENCE [LARGE SCALE GENOMIC DNA]</scope>
    <source>
        <strain evidence="3 4">DSM 20467</strain>
    </source>
</reference>
<dbReference type="Pfam" id="PF02649">
    <property type="entry name" value="GCHY-1"/>
    <property type="match status" value="1"/>
</dbReference>
<comment type="caution">
    <text evidence="3">The sequence shown here is derived from an EMBL/GenBank/DDBJ whole genome shotgun (WGS) entry which is preliminary data.</text>
</comment>
<dbReference type="OrthoDB" id="9774824at2"/>
<feature type="site" description="May be catalytically important" evidence="2">
    <location>
        <position position="148"/>
    </location>
</feature>
<dbReference type="EMBL" id="SMAA01000022">
    <property type="protein sequence ID" value="TCS76456.1"/>
    <property type="molecule type" value="Genomic_DNA"/>
</dbReference>
<accession>A0A4R3K2I0</accession>
<proteinExistence type="inferred from homology"/>
<comment type="similarity">
    <text evidence="2">Belongs to the GTP cyclohydrolase IV family.</text>
</comment>
<dbReference type="GO" id="GO:0003934">
    <property type="term" value="F:GTP cyclohydrolase I activity"/>
    <property type="evidence" value="ECO:0007669"/>
    <property type="project" value="UniProtKB-UniRule"/>
</dbReference>
<evidence type="ECO:0000313" key="4">
    <source>
        <dbReference type="Proteomes" id="UP000295188"/>
    </source>
</evidence>
<comment type="catalytic activity">
    <reaction evidence="2">
        <text>GTP + H2O = 7,8-dihydroneopterin 3'-triphosphate + formate + H(+)</text>
        <dbReference type="Rhea" id="RHEA:17473"/>
        <dbReference type="ChEBI" id="CHEBI:15377"/>
        <dbReference type="ChEBI" id="CHEBI:15378"/>
        <dbReference type="ChEBI" id="CHEBI:15740"/>
        <dbReference type="ChEBI" id="CHEBI:37565"/>
        <dbReference type="ChEBI" id="CHEBI:58462"/>
        <dbReference type="EC" id="3.5.4.16"/>
    </reaction>
</comment>
<dbReference type="RefSeq" id="WP_132551391.1">
    <property type="nucleotide sequence ID" value="NZ_SMAA01000022.1"/>
</dbReference>
<dbReference type="InterPro" id="IPR003801">
    <property type="entry name" value="GTP_cyclohydrolase_FolE2/MptA"/>
</dbReference>
<dbReference type="EC" id="3.5.4.16" evidence="2"/>
<dbReference type="AlphaFoldDB" id="A0A4R3K2I0"/>
<dbReference type="Gene3D" id="3.10.270.10">
    <property type="entry name" value="Urate Oxidase"/>
    <property type="match status" value="1"/>
</dbReference>
<dbReference type="HAMAP" id="MF_01527_B">
    <property type="entry name" value="GTP_cyclohydrol_B"/>
    <property type="match status" value="1"/>
</dbReference>
<sequence length="261" mass="29459">MKDVQSMGDTRGIAIQSVGISKAWLPFLAAAEKGQPQNVTAMVEKFTVDLPKEYKGTHMSRFMEILHEYANKPLNFIAINELLREALRKLAAKSAHITINFKYFIEKAAPVSKRQSLLDVDCVFSGDKIENKPLVFTMAVAVPVTSLCPCSKEISDYGAHNQRSIIKAAVKFSKPNGLTIERLANIIEAQASSSVYSILKREDEKYVTEAAYENPKFVEDMLRDLVLSMRKLKEIDYFSIECENFESIHNHNAYAAHEEYV</sequence>
<dbReference type="PANTHER" id="PTHR36445:SF1">
    <property type="entry name" value="GTP CYCLOHYDROLASE MPTA"/>
    <property type="match status" value="1"/>
</dbReference>
<dbReference type="NCBIfam" id="NF010200">
    <property type="entry name" value="PRK13674.1-1"/>
    <property type="match status" value="1"/>
</dbReference>
<dbReference type="UniPathway" id="UPA00848">
    <property type="reaction ID" value="UER00151"/>
</dbReference>
<dbReference type="Proteomes" id="UP000295188">
    <property type="component" value="Unassembled WGS sequence"/>
</dbReference>
<comment type="function">
    <text evidence="2">Converts GTP to 7,8-dihydroneopterin triphosphate.</text>
</comment>
<keyword evidence="4" id="KW-1185">Reference proteome</keyword>
<dbReference type="InterPro" id="IPR022838">
    <property type="entry name" value="GTP_cyclohydrolase_FolE2"/>
</dbReference>
<evidence type="ECO:0000256" key="2">
    <source>
        <dbReference type="HAMAP-Rule" id="MF_01527"/>
    </source>
</evidence>
<protein>
    <recommendedName>
        <fullName evidence="2">GTP cyclohydrolase FolE2</fullName>
        <ecNumber evidence="2">3.5.4.16</ecNumber>
    </recommendedName>
</protein>
<comment type="pathway">
    <text evidence="2">Cofactor biosynthesis; 7,8-dihydroneopterin triphosphate biosynthesis; 7,8-dihydroneopterin triphosphate from GTP: step 1/1.</text>
</comment>
<dbReference type="GO" id="GO:0046654">
    <property type="term" value="P:tetrahydrofolate biosynthetic process"/>
    <property type="evidence" value="ECO:0007669"/>
    <property type="project" value="UniProtKB-UniRule"/>
</dbReference>
<keyword evidence="1 2" id="KW-0378">Hydrolase</keyword>
<gene>
    <name evidence="2" type="primary">folE2</name>
    <name evidence="3" type="ORF">EDC37_12227</name>
</gene>
<evidence type="ECO:0000313" key="3">
    <source>
        <dbReference type="EMBL" id="TCS76456.1"/>
    </source>
</evidence>
<organism evidence="3 4">
    <name type="scientific">Pectinatus cerevisiiphilus</name>
    <dbReference type="NCBI Taxonomy" id="86956"/>
    <lineage>
        <taxon>Bacteria</taxon>
        <taxon>Bacillati</taxon>
        <taxon>Bacillota</taxon>
        <taxon>Negativicutes</taxon>
        <taxon>Selenomonadales</taxon>
        <taxon>Selenomonadaceae</taxon>
        <taxon>Pectinatus</taxon>
    </lineage>
</organism>